<feature type="transmembrane region" description="Helical" evidence="2">
    <location>
        <begin position="106"/>
        <end position="128"/>
    </location>
</feature>
<keyword evidence="2" id="KW-0812">Transmembrane</keyword>
<feature type="transmembrane region" description="Helical" evidence="2">
    <location>
        <begin position="134"/>
        <end position="156"/>
    </location>
</feature>
<dbReference type="Gene3D" id="1.20.120.1630">
    <property type="match status" value="1"/>
</dbReference>
<dbReference type="Pfam" id="PF06966">
    <property type="entry name" value="DUF1295"/>
    <property type="match status" value="1"/>
</dbReference>
<name>A0ABS4E0H9_9HYPH</name>
<dbReference type="InterPro" id="IPR010721">
    <property type="entry name" value="UstE-like"/>
</dbReference>
<gene>
    <name evidence="3" type="ORF">J2Z17_002890</name>
</gene>
<evidence type="ECO:0000256" key="1">
    <source>
        <dbReference type="SAM" id="MobiDB-lite"/>
    </source>
</evidence>
<evidence type="ECO:0000313" key="3">
    <source>
        <dbReference type="EMBL" id="MBP1851445.1"/>
    </source>
</evidence>
<dbReference type="Proteomes" id="UP000759443">
    <property type="component" value="Unassembled WGS sequence"/>
</dbReference>
<feature type="transmembrane region" description="Helical" evidence="2">
    <location>
        <begin position="211"/>
        <end position="232"/>
    </location>
</feature>
<dbReference type="PANTHER" id="PTHR32251:SF17">
    <property type="entry name" value="STEROID 5-ALPHA REDUCTASE C-TERMINAL DOMAIN-CONTAINING PROTEIN"/>
    <property type="match status" value="1"/>
</dbReference>
<accession>A0ABS4E0H9</accession>
<feature type="transmembrane region" description="Helical" evidence="2">
    <location>
        <begin position="6"/>
        <end position="23"/>
    </location>
</feature>
<sequence length="278" mass="30247">MNLIGLVVIAVCLSIAMMVAWWVQRRTGASGWVDAIWSFAVGLGGLAAVLLADGDFTLRKAALIVLVGFWSLRLGGHIATRTAKGGDDPRYKQLSEEWGEAFPRRLFLFLQIQAVAGLALAVSVQAAASNMAEFPGVLDMIAVLVAIIAVVGEGIADRQLARFKAQPHAKGAICEKGLWGWSRHPNYFFEWLFWCALPFLAASLADARLSSLLSLLAPLMMYWLLVHVSGIPPLEAHMQRSRGAAFRDLQQRVNAFFPGPPKRGAGHSSSQSARETRP</sequence>
<protein>
    <submittedName>
        <fullName evidence="3">Steroid 5-alpha reductase family enzyme</fullName>
    </submittedName>
</protein>
<evidence type="ECO:0000313" key="4">
    <source>
        <dbReference type="Proteomes" id="UP000759443"/>
    </source>
</evidence>
<feature type="transmembrane region" description="Helical" evidence="2">
    <location>
        <begin position="35"/>
        <end position="52"/>
    </location>
</feature>
<feature type="region of interest" description="Disordered" evidence="1">
    <location>
        <begin position="257"/>
        <end position="278"/>
    </location>
</feature>
<proteinExistence type="predicted"/>
<evidence type="ECO:0000256" key="2">
    <source>
        <dbReference type="SAM" id="Phobius"/>
    </source>
</evidence>
<keyword evidence="2" id="KW-0472">Membrane</keyword>
<comment type="caution">
    <text evidence="3">The sequence shown here is derived from an EMBL/GenBank/DDBJ whole genome shotgun (WGS) entry which is preliminary data.</text>
</comment>
<feature type="compositionally biased region" description="Polar residues" evidence="1">
    <location>
        <begin position="267"/>
        <end position="278"/>
    </location>
</feature>
<keyword evidence="2" id="KW-1133">Transmembrane helix</keyword>
<feature type="transmembrane region" description="Helical" evidence="2">
    <location>
        <begin position="187"/>
        <end position="205"/>
    </location>
</feature>
<keyword evidence="4" id="KW-1185">Reference proteome</keyword>
<dbReference type="PANTHER" id="PTHR32251">
    <property type="entry name" value="3-OXO-5-ALPHA-STEROID 4-DEHYDROGENASE"/>
    <property type="match status" value="1"/>
</dbReference>
<reference evidence="3 4" key="1">
    <citation type="submission" date="2021-03" db="EMBL/GenBank/DDBJ databases">
        <title>Genomic Encyclopedia of Type Strains, Phase IV (KMG-IV): sequencing the most valuable type-strain genomes for metagenomic binning, comparative biology and taxonomic classification.</title>
        <authorList>
            <person name="Goeker M."/>
        </authorList>
    </citation>
    <scope>NUCLEOTIDE SEQUENCE [LARGE SCALE GENOMIC DNA]</scope>
    <source>
        <strain evidence="3 4">DSM 21600</strain>
    </source>
</reference>
<organism evidence="3 4">
    <name type="scientific">Rhizobium halophytocola</name>
    <dbReference type="NCBI Taxonomy" id="735519"/>
    <lineage>
        <taxon>Bacteria</taxon>
        <taxon>Pseudomonadati</taxon>
        <taxon>Pseudomonadota</taxon>
        <taxon>Alphaproteobacteria</taxon>
        <taxon>Hyphomicrobiales</taxon>
        <taxon>Rhizobiaceae</taxon>
        <taxon>Rhizobium/Agrobacterium group</taxon>
        <taxon>Rhizobium</taxon>
    </lineage>
</organism>
<dbReference type="EMBL" id="JAGGJU010000007">
    <property type="protein sequence ID" value="MBP1851445.1"/>
    <property type="molecule type" value="Genomic_DNA"/>
</dbReference>